<evidence type="ECO:0000256" key="1">
    <source>
        <dbReference type="SAM" id="MobiDB-lite"/>
    </source>
</evidence>
<protein>
    <submittedName>
        <fullName evidence="2">Uncharacterized protein</fullName>
    </submittedName>
</protein>
<feature type="region of interest" description="Disordered" evidence="1">
    <location>
        <begin position="41"/>
        <end position="61"/>
    </location>
</feature>
<comment type="caution">
    <text evidence="2">The sequence shown here is derived from an EMBL/GenBank/DDBJ whole genome shotgun (WGS) entry which is preliminary data.</text>
</comment>
<evidence type="ECO:0000313" key="2">
    <source>
        <dbReference type="EMBL" id="VEL43462.1"/>
    </source>
</evidence>
<evidence type="ECO:0000313" key="3">
    <source>
        <dbReference type="Proteomes" id="UP000784294"/>
    </source>
</evidence>
<gene>
    <name evidence="2" type="ORF">PXEA_LOCUS36902</name>
</gene>
<dbReference type="AlphaFoldDB" id="A0A448XS02"/>
<organism evidence="2 3">
    <name type="scientific">Protopolystoma xenopodis</name>
    <dbReference type="NCBI Taxonomy" id="117903"/>
    <lineage>
        <taxon>Eukaryota</taxon>
        <taxon>Metazoa</taxon>
        <taxon>Spiralia</taxon>
        <taxon>Lophotrochozoa</taxon>
        <taxon>Platyhelminthes</taxon>
        <taxon>Monogenea</taxon>
        <taxon>Polyopisthocotylea</taxon>
        <taxon>Polystomatidea</taxon>
        <taxon>Polystomatidae</taxon>
        <taxon>Protopolystoma</taxon>
    </lineage>
</organism>
<name>A0A448XS02_9PLAT</name>
<proteinExistence type="predicted"/>
<dbReference type="Proteomes" id="UP000784294">
    <property type="component" value="Unassembled WGS sequence"/>
</dbReference>
<dbReference type="EMBL" id="CAAALY010281680">
    <property type="protein sequence ID" value="VEL43462.1"/>
    <property type="molecule type" value="Genomic_DNA"/>
</dbReference>
<accession>A0A448XS02</accession>
<sequence length="85" mass="9718">MYSRFRQLLAYERIVVRAFTSAHTVTTIRCNSLCDEHKAARKSLPESNPMSHSGDQKNEQKINSLNGTSLTIFWHEFTSSNLDCP</sequence>
<keyword evidence="3" id="KW-1185">Reference proteome</keyword>
<reference evidence="2" key="1">
    <citation type="submission" date="2018-11" db="EMBL/GenBank/DDBJ databases">
        <authorList>
            <consortium name="Pathogen Informatics"/>
        </authorList>
    </citation>
    <scope>NUCLEOTIDE SEQUENCE</scope>
</reference>